<dbReference type="OrthoDB" id="9791482at2"/>
<organism evidence="2 3">
    <name type="scientific">Limnochorda pilosa</name>
    <dbReference type="NCBI Taxonomy" id="1555112"/>
    <lineage>
        <taxon>Bacteria</taxon>
        <taxon>Bacillati</taxon>
        <taxon>Bacillota</taxon>
        <taxon>Limnochordia</taxon>
        <taxon>Limnochordales</taxon>
        <taxon>Limnochordaceae</taxon>
        <taxon>Limnochorda</taxon>
    </lineage>
</organism>
<dbReference type="Pfam" id="PF03780">
    <property type="entry name" value="Asp23"/>
    <property type="match status" value="1"/>
</dbReference>
<proteinExistence type="inferred from homology"/>
<dbReference type="PANTHER" id="PTHR34297">
    <property type="entry name" value="HYPOTHETICAL CYTOSOLIC PROTEIN-RELATED"/>
    <property type="match status" value="1"/>
</dbReference>
<reference evidence="3" key="2">
    <citation type="journal article" date="2016" name="Int. J. Syst. Evol. Microbiol.">
        <title>Complete genome sequence and cell structure of Limnochorda pilosa, a Gram-negative spore-former within the phylum Firmicutes.</title>
        <authorList>
            <person name="Watanabe M."/>
            <person name="Kojima H."/>
            <person name="Fukui M."/>
        </authorList>
    </citation>
    <scope>NUCLEOTIDE SEQUENCE [LARGE SCALE GENOMIC DNA]</scope>
    <source>
        <strain evidence="3">HC45</strain>
    </source>
</reference>
<name>A0A0K2SKR3_LIMPI</name>
<dbReference type="Proteomes" id="UP000065807">
    <property type="component" value="Chromosome"/>
</dbReference>
<dbReference type="PANTHER" id="PTHR34297:SF2">
    <property type="entry name" value="ASP23_GLS24 FAMILY ENVELOPE STRESS RESPONSE PROTEIN"/>
    <property type="match status" value="1"/>
</dbReference>
<evidence type="ECO:0008006" key="4">
    <source>
        <dbReference type="Google" id="ProtNLM"/>
    </source>
</evidence>
<dbReference type="STRING" id="1555112.LIP_1603"/>
<reference evidence="3" key="1">
    <citation type="submission" date="2015-07" db="EMBL/GenBank/DDBJ databases">
        <title>Complete genome sequence and phylogenetic analysis of Limnochorda pilosa.</title>
        <authorList>
            <person name="Watanabe M."/>
            <person name="Kojima H."/>
            <person name="Fukui M."/>
        </authorList>
    </citation>
    <scope>NUCLEOTIDE SEQUENCE [LARGE SCALE GENOMIC DNA]</scope>
    <source>
        <strain evidence="3">HC45</strain>
    </source>
</reference>
<dbReference type="EMBL" id="AP014924">
    <property type="protein sequence ID" value="BAS27449.1"/>
    <property type="molecule type" value="Genomic_DNA"/>
</dbReference>
<dbReference type="KEGG" id="lpil:LIP_1603"/>
<sequence>MPEGLDSQLGKVRIADEVIAAVAGAVAVSCYGLVGMAARSVQDGLSELLGQDQIDRGVRVRLDPDGNTIIDLYVMVQYGVNIAEVAENVKEQVRYQVERMLGLKVRAVNVHVQGVRVERPEQEGRTPAAHTV</sequence>
<accession>A0A0K2SKR3</accession>
<evidence type="ECO:0000313" key="3">
    <source>
        <dbReference type="Proteomes" id="UP000065807"/>
    </source>
</evidence>
<dbReference type="InterPro" id="IPR005531">
    <property type="entry name" value="Asp23"/>
</dbReference>
<protein>
    <recommendedName>
        <fullName evidence="4">Alkaline-shock protein</fullName>
    </recommendedName>
</protein>
<keyword evidence="3" id="KW-1185">Reference proteome</keyword>
<evidence type="ECO:0000256" key="1">
    <source>
        <dbReference type="ARBA" id="ARBA00005721"/>
    </source>
</evidence>
<dbReference type="AlphaFoldDB" id="A0A0K2SKR3"/>
<dbReference type="RefSeq" id="WP_068136317.1">
    <property type="nucleotide sequence ID" value="NZ_AP014924.1"/>
</dbReference>
<comment type="similarity">
    <text evidence="1">Belongs to the asp23 family.</text>
</comment>
<evidence type="ECO:0000313" key="2">
    <source>
        <dbReference type="EMBL" id="BAS27449.1"/>
    </source>
</evidence>
<gene>
    <name evidence="2" type="ORF">LIP_1603</name>
</gene>